<sequence>MSKFLSALDADVVDLPQRPLTFTDGQGDGKKTTSDPEVPTEDPVCDWATEPALLQPTEVPQDQVTDVVTQAEEKIQKLVVSNTRLEDRVRELEELLCEARRDDLKSKVSLTKAEESIAQWKVEKANLTNQVKTQQGKVQYMEHLLCKAHRWSVDRINVVLAEDEEKPQKAVETIAQFEVEKSEFQMKNEEMKKCLIQTVESLKVSLAETEEKHQKAMETIAQLEVEKSDLKDQVEPLEVALKDVENLLSENYSWAAELINKHQMNNDEVKKRLIQTEESLKVSLTKAEEKHQKAEETIAQLEVEKSELKDQVETLRETVQDVENLLTKARSWAAALMIEHQIKKHEMKKSLISTEESLKVSLTEAEEKHQKAEETIAQLEVEKSDLKDQVETQRGTVQDCDE</sequence>
<dbReference type="PANTHER" id="PTHR19212:SF5">
    <property type="entry name" value="LEUCINE-RICH REPEAT FLIGHTLESS-INTERACTING PROTEIN 1"/>
    <property type="match status" value="1"/>
</dbReference>
<feature type="coiled-coil region" evidence="3">
    <location>
        <begin position="68"/>
        <end position="137"/>
    </location>
</feature>
<gene>
    <name evidence="6" type="primary">LOC108257861</name>
</gene>
<keyword evidence="5" id="KW-1185">Reference proteome</keyword>
<feature type="coiled-coil region" evidence="3">
    <location>
        <begin position="355"/>
        <end position="396"/>
    </location>
</feature>
<evidence type="ECO:0000256" key="3">
    <source>
        <dbReference type="SAM" id="Coils"/>
    </source>
</evidence>
<evidence type="ECO:0000256" key="1">
    <source>
        <dbReference type="ARBA" id="ARBA00008275"/>
    </source>
</evidence>
<dbReference type="OrthoDB" id="10637566at2759"/>
<dbReference type="RefSeq" id="XP_017311453.2">
    <property type="nucleotide sequence ID" value="XM_017455964.3"/>
</dbReference>
<evidence type="ECO:0000313" key="5">
    <source>
        <dbReference type="Proteomes" id="UP000221080"/>
    </source>
</evidence>
<comment type="similarity">
    <text evidence="1">Belongs to the LRRFIP family.</text>
</comment>
<evidence type="ECO:0000256" key="4">
    <source>
        <dbReference type="SAM" id="MobiDB-lite"/>
    </source>
</evidence>
<dbReference type="GeneID" id="108257861"/>
<keyword evidence="2 3" id="KW-0175">Coiled coil</keyword>
<evidence type="ECO:0000313" key="6">
    <source>
        <dbReference type="RefSeq" id="XP_017311453.2"/>
    </source>
</evidence>
<reference evidence="5" key="1">
    <citation type="journal article" date="2016" name="Nat. Commun.">
        <title>The channel catfish genome sequence provides insights into the evolution of scale formation in teleosts.</title>
        <authorList>
            <person name="Liu Z."/>
            <person name="Liu S."/>
            <person name="Yao J."/>
            <person name="Bao L."/>
            <person name="Zhang J."/>
            <person name="Li Y."/>
            <person name="Jiang C."/>
            <person name="Sun L."/>
            <person name="Wang R."/>
            <person name="Zhang Y."/>
            <person name="Zhou T."/>
            <person name="Zeng Q."/>
            <person name="Fu Q."/>
            <person name="Gao S."/>
            <person name="Li N."/>
            <person name="Koren S."/>
            <person name="Jiang Y."/>
            <person name="Zimin A."/>
            <person name="Xu P."/>
            <person name="Phillippy A.M."/>
            <person name="Geng X."/>
            <person name="Song L."/>
            <person name="Sun F."/>
            <person name="Li C."/>
            <person name="Wang X."/>
            <person name="Chen A."/>
            <person name="Jin Y."/>
            <person name="Yuan Z."/>
            <person name="Yang Y."/>
            <person name="Tan S."/>
            <person name="Peatman E."/>
            <person name="Lu J."/>
            <person name="Qin Z."/>
            <person name="Dunham R."/>
            <person name="Li Z."/>
            <person name="Sonstegard T."/>
            <person name="Feng J."/>
            <person name="Danzmann R.G."/>
            <person name="Schroeder S."/>
            <person name="Scheffler B."/>
            <person name="Duke M.V."/>
            <person name="Ballard L."/>
            <person name="Kucuktas H."/>
            <person name="Kaltenboeck L."/>
            <person name="Liu H."/>
            <person name="Armbruster J."/>
            <person name="Xie Y."/>
            <person name="Kirby M.L."/>
            <person name="Tian Y."/>
            <person name="Flanagan M.E."/>
            <person name="Mu W."/>
            <person name="Waldbieser G.C."/>
        </authorList>
    </citation>
    <scope>NUCLEOTIDE SEQUENCE [LARGE SCALE GENOMIC DNA]</scope>
    <source>
        <strain evidence="5">SDA103</strain>
    </source>
</reference>
<protein>
    <submittedName>
        <fullName evidence="6">Uncharacterized protein</fullName>
    </submittedName>
</protein>
<dbReference type="AlphaFoldDB" id="A0A2D0PY79"/>
<dbReference type="Proteomes" id="UP000221080">
    <property type="component" value="Chromosome 25"/>
</dbReference>
<dbReference type="GO" id="GO:0000978">
    <property type="term" value="F:RNA polymerase II cis-regulatory region sequence-specific DNA binding"/>
    <property type="evidence" value="ECO:0007669"/>
    <property type="project" value="TreeGrafter"/>
</dbReference>
<dbReference type="KEGG" id="ipu:108257861"/>
<accession>A0A2D0PY79</accession>
<feature type="region of interest" description="Disordered" evidence="4">
    <location>
        <begin position="15"/>
        <end position="42"/>
    </location>
</feature>
<organism evidence="5 6">
    <name type="scientific">Ictalurus punctatus</name>
    <name type="common">Channel catfish</name>
    <name type="synonym">Silurus punctatus</name>
    <dbReference type="NCBI Taxonomy" id="7998"/>
    <lineage>
        <taxon>Eukaryota</taxon>
        <taxon>Metazoa</taxon>
        <taxon>Chordata</taxon>
        <taxon>Craniata</taxon>
        <taxon>Vertebrata</taxon>
        <taxon>Euteleostomi</taxon>
        <taxon>Actinopterygii</taxon>
        <taxon>Neopterygii</taxon>
        <taxon>Teleostei</taxon>
        <taxon>Ostariophysi</taxon>
        <taxon>Siluriformes</taxon>
        <taxon>Ictaluridae</taxon>
        <taxon>Ictalurus</taxon>
    </lineage>
</organism>
<proteinExistence type="inferred from homology"/>
<evidence type="ECO:0000256" key="2">
    <source>
        <dbReference type="ARBA" id="ARBA00023054"/>
    </source>
</evidence>
<name>A0A2D0PY79_ICTPU</name>
<dbReference type="PANTHER" id="PTHR19212">
    <property type="entry name" value="LEUCINE RICH REPEAT IN FLII INTERACTING PROTEIN"/>
    <property type="match status" value="1"/>
</dbReference>
<dbReference type="GO" id="GO:0000981">
    <property type="term" value="F:DNA-binding transcription factor activity, RNA polymerase II-specific"/>
    <property type="evidence" value="ECO:0007669"/>
    <property type="project" value="TreeGrafter"/>
</dbReference>
<reference evidence="6" key="2">
    <citation type="submission" date="2025-08" db="UniProtKB">
        <authorList>
            <consortium name="RefSeq"/>
        </authorList>
    </citation>
    <scope>IDENTIFICATION</scope>
    <source>
        <tissue evidence="6">Blood</tissue>
    </source>
</reference>
<feature type="coiled-coil region" evidence="3">
    <location>
        <begin position="192"/>
        <end position="325"/>
    </location>
</feature>
<dbReference type="InterPro" id="IPR019139">
    <property type="entry name" value="LRRFIP1/2"/>
</dbReference>
<dbReference type="Gene3D" id="1.20.5.4090">
    <property type="match status" value="4"/>
</dbReference>